<gene>
    <name evidence="1" type="ORF">KUTeg_011343</name>
</gene>
<comment type="caution">
    <text evidence="1">The sequence shown here is derived from an EMBL/GenBank/DDBJ whole genome shotgun (WGS) entry which is preliminary data.</text>
</comment>
<evidence type="ECO:0008006" key="3">
    <source>
        <dbReference type="Google" id="ProtNLM"/>
    </source>
</evidence>
<evidence type="ECO:0000313" key="1">
    <source>
        <dbReference type="EMBL" id="KAJ8311105.1"/>
    </source>
</evidence>
<accession>A0ABQ9F122</accession>
<name>A0ABQ9F122_TEGGR</name>
<keyword evidence="2" id="KW-1185">Reference proteome</keyword>
<sequence length="87" mass="10750">MFVCTREISKHEELRYDYGNENKNMPWRNMQKHLHLHLPLNQSMTHREECEKMNNNKLKKTCQWINHRKSFVQKGLFLNLFPTHRQN</sequence>
<organism evidence="1 2">
    <name type="scientific">Tegillarca granosa</name>
    <name type="common">Malaysian cockle</name>
    <name type="synonym">Anadara granosa</name>
    <dbReference type="NCBI Taxonomy" id="220873"/>
    <lineage>
        <taxon>Eukaryota</taxon>
        <taxon>Metazoa</taxon>
        <taxon>Spiralia</taxon>
        <taxon>Lophotrochozoa</taxon>
        <taxon>Mollusca</taxon>
        <taxon>Bivalvia</taxon>
        <taxon>Autobranchia</taxon>
        <taxon>Pteriomorphia</taxon>
        <taxon>Arcoida</taxon>
        <taxon>Arcoidea</taxon>
        <taxon>Arcidae</taxon>
        <taxon>Tegillarca</taxon>
    </lineage>
</organism>
<evidence type="ECO:0000313" key="2">
    <source>
        <dbReference type="Proteomes" id="UP001217089"/>
    </source>
</evidence>
<dbReference type="Proteomes" id="UP001217089">
    <property type="component" value="Unassembled WGS sequence"/>
</dbReference>
<dbReference type="EMBL" id="JARBDR010000577">
    <property type="protein sequence ID" value="KAJ8311105.1"/>
    <property type="molecule type" value="Genomic_DNA"/>
</dbReference>
<protein>
    <recommendedName>
        <fullName evidence="3">SET domain-containing protein</fullName>
    </recommendedName>
</protein>
<proteinExistence type="predicted"/>
<reference evidence="1 2" key="1">
    <citation type="submission" date="2022-12" db="EMBL/GenBank/DDBJ databases">
        <title>Chromosome-level genome of Tegillarca granosa.</title>
        <authorList>
            <person name="Kim J."/>
        </authorList>
    </citation>
    <scope>NUCLEOTIDE SEQUENCE [LARGE SCALE GENOMIC DNA]</scope>
    <source>
        <strain evidence="1">Teg-2019</strain>
        <tissue evidence="1">Adductor muscle</tissue>
    </source>
</reference>